<sequence>MTETLVLVLLDFSKLFVVETNASAVAIGAVLSQEGDLLAFFSKKMCPRMQASSVYVREMY</sequence>
<feature type="non-terminal residue" evidence="3">
    <location>
        <position position="60"/>
    </location>
</feature>
<dbReference type="SUPFAM" id="SSF56672">
    <property type="entry name" value="DNA/RNA polymerases"/>
    <property type="match status" value="1"/>
</dbReference>
<dbReference type="InterPro" id="IPR041577">
    <property type="entry name" value="RT_RNaseH_2"/>
</dbReference>
<dbReference type="EMBL" id="LXQA011065570">
    <property type="protein sequence ID" value="MCI83374.1"/>
    <property type="molecule type" value="Genomic_DNA"/>
</dbReference>
<feature type="domain" description="Reverse transcriptase/retrotransposon-derived protein RNase H-like" evidence="2">
    <location>
        <begin position="2"/>
        <end position="59"/>
    </location>
</feature>
<comment type="caution">
    <text evidence="3">The sequence shown here is derived from an EMBL/GenBank/DDBJ whole genome shotgun (WGS) entry which is preliminary data.</text>
</comment>
<evidence type="ECO:0000259" key="2">
    <source>
        <dbReference type="Pfam" id="PF17919"/>
    </source>
</evidence>
<keyword evidence="1" id="KW-0732">Signal</keyword>
<evidence type="ECO:0000313" key="3">
    <source>
        <dbReference type="EMBL" id="MCI83374.1"/>
    </source>
</evidence>
<proteinExistence type="predicted"/>
<dbReference type="AlphaFoldDB" id="A0A392V542"/>
<dbReference type="InterPro" id="IPR043502">
    <property type="entry name" value="DNA/RNA_pol_sf"/>
</dbReference>
<keyword evidence="4" id="KW-1185">Reference proteome</keyword>
<feature type="signal peptide" evidence="1">
    <location>
        <begin position="1"/>
        <end position="22"/>
    </location>
</feature>
<feature type="chain" id="PRO_5017217841" description="Reverse transcriptase/retrotransposon-derived protein RNase H-like domain-containing protein" evidence="1">
    <location>
        <begin position="23"/>
        <end position="60"/>
    </location>
</feature>
<organism evidence="3 4">
    <name type="scientific">Trifolium medium</name>
    <dbReference type="NCBI Taxonomy" id="97028"/>
    <lineage>
        <taxon>Eukaryota</taxon>
        <taxon>Viridiplantae</taxon>
        <taxon>Streptophyta</taxon>
        <taxon>Embryophyta</taxon>
        <taxon>Tracheophyta</taxon>
        <taxon>Spermatophyta</taxon>
        <taxon>Magnoliopsida</taxon>
        <taxon>eudicotyledons</taxon>
        <taxon>Gunneridae</taxon>
        <taxon>Pentapetalae</taxon>
        <taxon>rosids</taxon>
        <taxon>fabids</taxon>
        <taxon>Fabales</taxon>
        <taxon>Fabaceae</taxon>
        <taxon>Papilionoideae</taxon>
        <taxon>50 kb inversion clade</taxon>
        <taxon>NPAAA clade</taxon>
        <taxon>Hologalegina</taxon>
        <taxon>IRL clade</taxon>
        <taxon>Trifolieae</taxon>
        <taxon>Trifolium</taxon>
    </lineage>
</organism>
<name>A0A392V542_9FABA</name>
<evidence type="ECO:0000256" key="1">
    <source>
        <dbReference type="SAM" id="SignalP"/>
    </source>
</evidence>
<dbReference type="Proteomes" id="UP000265520">
    <property type="component" value="Unassembled WGS sequence"/>
</dbReference>
<protein>
    <recommendedName>
        <fullName evidence="2">Reverse transcriptase/retrotransposon-derived protein RNase H-like domain-containing protein</fullName>
    </recommendedName>
</protein>
<reference evidence="3 4" key="1">
    <citation type="journal article" date="2018" name="Front. Plant Sci.">
        <title>Red Clover (Trifolium pratense) and Zigzag Clover (T. medium) - A Picture of Genomic Similarities and Differences.</title>
        <authorList>
            <person name="Dluhosova J."/>
            <person name="Istvanek J."/>
            <person name="Nedelnik J."/>
            <person name="Repkova J."/>
        </authorList>
    </citation>
    <scope>NUCLEOTIDE SEQUENCE [LARGE SCALE GENOMIC DNA]</scope>
    <source>
        <strain evidence="4">cv. 10/8</strain>
        <tissue evidence="3">Leaf</tissue>
    </source>
</reference>
<evidence type="ECO:0000313" key="4">
    <source>
        <dbReference type="Proteomes" id="UP000265520"/>
    </source>
</evidence>
<accession>A0A392V542</accession>
<dbReference type="Pfam" id="PF17919">
    <property type="entry name" value="RT_RNaseH_2"/>
    <property type="match status" value="1"/>
</dbReference>